<name>A0AAX3EJX7_PAEUR</name>
<feature type="region of interest" description="Disordered" evidence="1">
    <location>
        <begin position="1"/>
        <end position="22"/>
    </location>
</feature>
<protein>
    <submittedName>
        <fullName evidence="2">Uncharacterized protein</fullName>
    </submittedName>
</protein>
<reference evidence="2" key="1">
    <citation type="submission" date="2022-07" db="EMBL/GenBank/DDBJ databases">
        <authorList>
            <person name="Wu T."/>
        </authorList>
    </citation>
    <scope>NUCLEOTIDE SEQUENCE</scope>
    <source>
        <strain evidence="2">SD-1</strain>
    </source>
</reference>
<dbReference type="RefSeq" id="WP_069695374.1">
    <property type="nucleotide sequence ID" value="NZ_CP043010.1"/>
</dbReference>
<gene>
    <name evidence="2" type="ORF">NL394_04195</name>
</gene>
<evidence type="ECO:0000256" key="1">
    <source>
        <dbReference type="SAM" id="MobiDB-lite"/>
    </source>
</evidence>
<evidence type="ECO:0000313" key="2">
    <source>
        <dbReference type="EMBL" id="UYV98436.1"/>
    </source>
</evidence>
<keyword evidence="3" id="KW-1185">Reference proteome</keyword>
<organism evidence="2 3">
    <name type="scientific">Paenarthrobacter ureafaciens</name>
    <dbReference type="NCBI Taxonomy" id="37931"/>
    <lineage>
        <taxon>Bacteria</taxon>
        <taxon>Bacillati</taxon>
        <taxon>Actinomycetota</taxon>
        <taxon>Actinomycetes</taxon>
        <taxon>Micrococcales</taxon>
        <taxon>Micrococcaceae</taxon>
        <taxon>Paenarthrobacter</taxon>
    </lineage>
</organism>
<dbReference type="EMBL" id="CP101185">
    <property type="protein sequence ID" value="UYV98436.1"/>
    <property type="molecule type" value="Genomic_DNA"/>
</dbReference>
<proteinExistence type="predicted"/>
<sequence>MDNSRGGSNLHAALQNHFPEARGITTVEVEDEPRNIKRFDGEPDRGRWGSRTVTVHDKKGLKRFLSLSNSEPWKFHENGEPYDFEDTAKYDEAKTTGRFTHEMLVDYCRHLGLEPFKDGFYVPTGRAALATPKMTLLGRSWKESSSR</sequence>
<evidence type="ECO:0000313" key="3">
    <source>
        <dbReference type="Proteomes" id="UP001163293"/>
    </source>
</evidence>
<dbReference type="AlphaFoldDB" id="A0AAX3EJX7"/>
<dbReference type="Proteomes" id="UP001163293">
    <property type="component" value="Chromosome"/>
</dbReference>
<accession>A0AAX3EJX7</accession>